<dbReference type="Proteomes" id="UP000008311">
    <property type="component" value="Unassembled WGS sequence"/>
</dbReference>
<name>B9S0P6_RICCO</name>
<dbReference type="EMBL" id="EQ973838">
    <property type="protein sequence ID" value="EEF42814.1"/>
    <property type="molecule type" value="Genomic_DNA"/>
</dbReference>
<keyword evidence="2" id="KW-1185">Reference proteome</keyword>
<sequence length="182" mass="20571">MPPIVLYCLWSFGHTDWSCEKVFASNTQVVKKPYRTWLRAGDRRLQQQLGQWWLVMQAPKCENMDDAKEPEIMVVDSEIRESNGLAMASNGMDEIESTSKLQLKAGSRDFNSHSLIYRSGSFEGDGVVSILGFSKEIQELGPKSVVIVEPKRRRMEDGLESSFKPMEADTVHMGDLKNALLV</sequence>
<dbReference type="AlphaFoldDB" id="B9S0P6"/>
<accession>B9S0P6</accession>
<organism evidence="1 2">
    <name type="scientific">Ricinus communis</name>
    <name type="common">Castor bean</name>
    <dbReference type="NCBI Taxonomy" id="3988"/>
    <lineage>
        <taxon>Eukaryota</taxon>
        <taxon>Viridiplantae</taxon>
        <taxon>Streptophyta</taxon>
        <taxon>Embryophyta</taxon>
        <taxon>Tracheophyta</taxon>
        <taxon>Spermatophyta</taxon>
        <taxon>Magnoliopsida</taxon>
        <taxon>eudicotyledons</taxon>
        <taxon>Gunneridae</taxon>
        <taxon>Pentapetalae</taxon>
        <taxon>rosids</taxon>
        <taxon>fabids</taxon>
        <taxon>Malpighiales</taxon>
        <taxon>Euphorbiaceae</taxon>
        <taxon>Acalyphoideae</taxon>
        <taxon>Acalypheae</taxon>
        <taxon>Ricinus</taxon>
    </lineage>
</organism>
<evidence type="ECO:0000313" key="2">
    <source>
        <dbReference type="Proteomes" id="UP000008311"/>
    </source>
</evidence>
<evidence type="ECO:0000313" key="1">
    <source>
        <dbReference type="EMBL" id="EEF42814.1"/>
    </source>
</evidence>
<reference evidence="2" key="1">
    <citation type="journal article" date="2010" name="Nat. Biotechnol.">
        <title>Draft genome sequence of the oilseed species Ricinus communis.</title>
        <authorList>
            <person name="Chan A.P."/>
            <person name="Crabtree J."/>
            <person name="Zhao Q."/>
            <person name="Lorenzi H."/>
            <person name="Orvis J."/>
            <person name="Puiu D."/>
            <person name="Melake-Berhan A."/>
            <person name="Jones K.M."/>
            <person name="Redman J."/>
            <person name="Chen G."/>
            <person name="Cahoon E.B."/>
            <person name="Gedil M."/>
            <person name="Stanke M."/>
            <person name="Haas B.J."/>
            <person name="Wortman J.R."/>
            <person name="Fraser-Liggett C.M."/>
            <person name="Ravel J."/>
            <person name="Rabinowicz P.D."/>
        </authorList>
    </citation>
    <scope>NUCLEOTIDE SEQUENCE [LARGE SCALE GENOMIC DNA]</scope>
    <source>
        <strain evidence="2">cv. Hale</strain>
    </source>
</reference>
<dbReference type="InParanoid" id="B9S0P6"/>
<protein>
    <submittedName>
        <fullName evidence="1">Uncharacterized protein</fullName>
    </submittedName>
</protein>
<gene>
    <name evidence="1" type="ORF">RCOM_1693940</name>
</gene>
<proteinExistence type="predicted"/>